<dbReference type="SUPFAM" id="SSF53187">
    <property type="entry name" value="Zn-dependent exopeptidases"/>
    <property type="match status" value="1"/>
</dbReference>
<gene>
    <name evidence="3" type="ORF">SAMN04487892_3242</name>
</gene>
<accession>A0A1H2YYL2</accession>
<protein>
    <submittedName>
        <fullName evidence="3">Zinc carboxypeptidase</fullName>
    </submittedName>
</protein>
<dbReference type="GO" id="GO:0006508">
    <property type="term" value="P:proteolysis"/>
    <property type="evidence" value="ECO:0007669"/>
    <property type="project" value="InterPro"/>
</dbReference>
<dbReference type="Proteomes" id="UP000199592">
    <property type="component" value="Unassembled WGS sequence"/>
</dbReference>
<dbReference type="PROSITE" id="PS51257">
    <property type="entry name" value="PROKAR_LIPOPROTEIN"/>
    <property type="match status" value="1"/>
</dbReference>
<evidence type="ECO:0000313" key="3">
    <source>
        <dbReference type="EMBL" id="SDX10151.1"/>
    </source>
</evidence>
<dbReference type="InterPro" id="IPR000834">
    <property type="entry name" value="Peptidase_M14"/>
</dbReference>
<keyword evidence="3" id="KW-0645">Protease</keyword>
<evidence type="ECO:0000313" key="4">
    <source>
        <dbReference type="Proteomes" id="UP000199592"/>
    </source>
</evidence>
<feature type="chain" id="PRO_5011535795" evidence="1">
    <location>
        <begin position="21"/>
        <end position="600"/>
    </location>
</feature>
<name>A0A1H2YYL2_9FLAO</name>
<dbReference type="Gene3D" id="3.40.630.10">
    <property type="entry name" value="Zn peptidases"/>
    <property type="match status" value="1"/>
</dbReference>
<sequence length="600" mass="69603">MPTKVPLVNLKYLVFLTSLALFFISCENKTQDEKPSYQTFFEASEGMETPTYQATIDYYITLARDFPEINIHTIGKTDSGYPLHMVTYNPDGDFNYENIRKEKTIILINNGIHPGESDGIDATMMLYRDLATEKIKAPEKTVLVTIPIYNVGGSLNRNSATRANQNGPEEYGFRGNALNYDLNRDFIKMDTQNAKTFAQIFHTVKPDVFIDNHVSNGADYQYVLTHLFTQHNKLGGEMGAYLHDSFMPDIVGALANKEWDITPYVNVFNMPPEQGFSQFMDHPRYSTGYTTLWSTLGLMVETHMLKPYKQRVEGTYTLMESLIEVTEKEHDNIKKLRKETLENNLELSEYYFNYEVDTTQSSALNFKGFEAEIMTSEVTGLPRLKYNREKPFTKETIYQDYFIPKDTISVPDAYIVKQSWLRVIDRLTTNKIQFFKLEKDTTLTVEAYSIVDYDTRNNPYEGHYLHSDTKVSKSNKQIHFRAGDIVIPTKQPGIRYLLETLEPQGVDSFFNWNFFDTMLQRKEGFSPYVFEDIALDMLQKDSTLLQNFEAQKELDLNFANNWYAQLNWIFERSEHLEEAYLSYPIYRISKDSDASGILNR</sequence>
<dbReference type="CDD" id="cd06241">
    <property type="entry name" value="M14-like"/>
    <property type="match status" value="1"/>
</dbReference>
<dbReference type="Pfam" id="PF00246">
    <property type="entry name" value="Peptidase_M14"/>
    <property type="match status" value="1"/>
</dbReference>
<dbReference type="STRING" id="1073328.SAMN05216294_3251"/>
<dbReference type="AlphaFoldDB" id="A0A1H2YYL2"/>
<keyword evidence="1" id="KW-0732">Signal</keyword>
<evidence type="ECO:0000259" key="2">
    <source>
        <dbReference type="Pfam" id="PF00246"/>
    </source>
</evidence>
<dbReference type="GO" id="GO:0004181">
    <property type="term" value="F:metallocarboxypeptidase activity"/>
    <property type="evidence" value="ECO:0007669"/>
    <property type="project" value="InterPro"/>
</dbReference>
<evidence type="ECO:0000256" key="1">
    <source>
        <dbReference type="SAM" id="SignalP"/>
    </source>
</evidence>
<feature type="signal peptide" evidence="1">
    <location>
        <begin position="1"/>
        <end position="20"/>
    </location>
</feature>
<feature type="domain" description="Peptidase M14" evidence="2">
    <location>
        <begin position="58"/>
        <end position="189"/>
    </location>
</feature>
<keyword evidence="3" id="KW-0121">Carboxypeptidase</keyword>
<keyword evidence="3" id="KW-0378">Hydrolase</keyword>
<keyword evidence="4" id="KW-1185">Reference proteome</keyword>
<dbReference type="GO" id="GO:0008270">
    <property type="term" value="F:zinc ion binding"/>
    <property type="evidence" value="ECO:0007669"/>
    <property type="project" value="InterPro"/>
</dbReference>
<proteinExistence type="predicted"/>
<reference evidence="4" key="1">
    <citation type="submission" date="2016-10" db="EMBL/GenBank/DDBJ databases">
        <authorList>
            <person name="Varghese N."/>
            <person name="Submissions S."/>
        </authorList>
    </citation>
    <scope>NUCLEOTIDE SEQUENCE [LARGE SCALE GENOMIC DNA]</scope>
    <source>
        <strain evidence="4">DSM 25030</strain>
    </source>
</reference>
<dbReference type="EMBL" id="FNMY01000007">
    <property type="protein sequence ID" value="SDX10151.1"/>
    <property type="molecule type" value="Genomic_DNA"/>
</dbReference>
<organism evidence="3 4">
    <name type="scientific">Flagellimonas zhangzhouensis</name>
    <dbReference type="NCBI Taxonomy" id="1073328"/>
    <lineage>
        <taxon>Bacteria</taxon>
        <taxon>Pseudomonadati</taxon>
        <taxon>Bacteroidota</taxon>
        <taxon>Flavobacteriia</taxon>
        <taxon>Flavobacteriales</taxon>
        <taxon>Flavobacteriaceae</taxon>
        <taxon>Flagellimonas</taxon>
    </lineage>
</organism>